<dbReference type="VEuPathDB" id="FungiDB:TREMEDRAFT_30965"/>
<keyword evidence="3 5" id="KW-1133">Transmembrane helix</keyword>
<feature type="transmembrane region" description="Helical" evidence="5">
    <location>
        <begin position="179"/>
        <end position="199"/>
    </location>
</feature>
<dbReference type="Pfam" id="PF04750">
    <property type="entry name" value="Far-17a_AIG1"/>
    <property type="match status" value="1"/>
</dbReference>
<dbReference type="PANTHER" id="PTHR10989:SF16">
    <property type="entry name" value="AT02829P-RELATED"/>
    <property type="match status" value="1"/>
</dbReference>
<comment type="caution">
    <text evidence="6">The sequence shown here is derived from an EMBL/GenBank/DDBJ whole genome shotgun (WGS) entry which is preliminary data.</text>
</comment>
<reference evidence="6 7" key="1">
    <citation type="submission" date="2016-06" db="EMBL/GenBank/DDBJ databases">
        <title>Evolution of pathogenesis and genome organization in the Tremellales.</title>
        <authorList>
            <person name="Cuomo C."/>
            <person name="Litvintseva A."/>
            <person name="Heitman J."/>
            <person name="Chen Y."/>
            <person name="Sun S."/>
            <person name="Springer D."/>
            <person name="Dromer F."/>
            <person name="Young S."/>
            <person name="Zeng Q."/>
            <person name="Chapman S."/>
            <person name="Gujja S."/>
            <person name="Saif S."/>
            <person name="Birren B."/>
        </authorList>
    </citation>
    <scope>NUCLEOTIDE SEQUENCE [LARGE SCALE GENOMIC DNA]</scope>
    <source>
        <strain evidence="6 7">ATCC 28783</strain>
    </source>
</reference>
<feature type="transmembrane region" description="Helical" evidence="5">
    <location>
        <begin position="144"/>
        <end position="167"/>
    </location>
</feature>
<keyword evidence="2 5" id="KW-0812">Transmembrane</keyword>
<dbReference type="InterPro" id="IPR006838">
    <property type="entry name" value="ADTRP_AIG1"/>
</dbReference>
<accession>A0A4Q1BNV0</accession>
<name>A0A4Q1BNV0_TREME</name>
<comment type="subcellular location">
    <subcellularLocation>
        <location evidence="1">Endomembrane system</location>
        <topology evidence="1">Multi-pass membrane protein</topology>
    </subcellularLocation>
</comment>
<keyword evidence="4 5" id="KW-0472">Membrane</keyword>
<gene>
    <name evidence="6" type="ORF">M231_03222</name>
</gene>
<dbReference type="InParanoid" id="A0A4Q1BNV0"/>
<dbReference type="GO" id="GO:0012505">
    <property type="term" value="C:endomembrane system"/>
    <property type="evidence" value="ECO:0007669"/>
    <property type="project" value="UniProtKB-SubCell"/>
</dbReference>
<organism evidence="6 7">
    <name type="scientific">Tremella mesenterica</name>
    <name type="common">Jelly fungus</name>
    <dbReference type="NCBI Taxonomy" id="5217"/>
    <lineage>
        <taxon>Eukaryota</taxon>
        <taxon>Fungi</taxon>
        <taxon>Dikarya</taxon>
        <taxon>Basidiomycota</taxon>
        <taxon>Agaricomycotina</taxon>
        <taxon>Tremellomycetes</taxon>
        <taxon>Tremellales</taxon>
        <taxon>Tremellaceae</taxon>
        <taxon>Tremella</taxon>
    </lineage>
</organism>
<evidence type="ECO:0000313" key="7">
    <source>
        <dbReference type="Proteomes" id="UP000289152"/>
    </source>
</evidence>
<feature type="transmembrane region" description="Helical" evidence="5">
    <location>
        <begin position="219"/>
        <end position="239"/>
    </location>
</feature>
<evidence type="ECO:0000256" key="1">
    <source>
        <dbReference type="ARBA" id="ARBA00004127"/>
    </source>
</evidence>
<feature type="transmembrane region" description="Helical" evidence="5">
    <location>
        <begin position="93"/>
        <end position="111"/>
    </location>
</feature>
<evidence type="ECO:0000256" key="5">
    <source>
        <dbReference type="SAM" id="Phobius"/>
    </source>
</evidence>
<protein>
    <recommendedName>
        <fullName evidence="8">FAR-17a/AIG1-like protein</fullName>
    </recommendedName>
</protein>
<keyword evidence="7" id="KW-1185">Reference proteome</keyword>
<feature type="transmembrane region" description="Helical" evidence="5">
    <location>
        <begin position="21"/>
        <end position="40"/>
    </location>
</feature>
<feature type="transmembrane region" description="Helical" evidence="5">
    <location>
        <begin position="52"/>
        <end position="73"/>
    </location>
</feature>
<dbReference type="FunCoup" id="A0A4Q1BNV0">
    <property type="interactions" value="107"/>
</dbReference>
<evidence type="ECO:0000313" key="6">
    <source>
        <dbReference type="EMBL" id="RXK39553.1"/>
    </source>
</evidence>
<evidence type="ECO:0000256" key="2">
    <source>
        <dbReference type="ARBA" id="ARBA00022692"/>
    </source>
</evidence>
<dbReference type="EMBL" id="SDIL01000030">
    <property type="protein sequence ID" value="RXK39553.1"/>
    <property type="molecule type" value="Genomic_DNA"/>
</dbReference>
<sequence>MSTVDVGKKNSAPRVLPHYGNLLFHISSVGVMLKGFMALQDMSISKAVEPQFGGFLLYLTIIGLFGSGMVMIFSSISDLLPSVSFVRRLKRSILLFAMPVEIVISSIYWPLVLFRPELMFPPNPVISITPEPSSSPNTDLLFRIPLWMDLSMHAVPGIVLLLDFFLLEPKYRQPASTRGAALLAIIFGTTYSLWIEYASNINGRFPYPFLTVMTLSQRVMMYVISTGLALGAFRFLNWLHR</sequence>
<dbReference type="AlphaFoldDB" id="A0A4Q1BNV0"/>
<evidence type="ECO:0000256" key="4">
    <source>
        <dbReference type="ARBA" id="ARBA00023136"/>
    </source>
</evidence>
<evidence type="ECO:0000256" key="3">
    <source>
        <dbReference type="ARBA" id="ARBA00022989"/>
    </source>
</evidence>
<dbReference type="GO" id="GO:0016020">
    <property type="term" value="C:membrane"/>
    <property type="evidence" value="ECO:0007669"/>
    <property type="project" value="InterPro"/>
</dbReference>
<dbReference type="PANTHER" id="PTHR10989">
    <property type="entry name" value="ANDROGEN-INDUCED PROTEIN 1-RELATED"/>
    <property type="match status" value="1"/>
</dbReference>
<dbReference type="Proteomes" id="UP000289152">
    <property type="component" value="Unassembled WGS sequence"/>
</dbReference>
<evidence type="ECO:0008006" key="8">
    <source>
        <dbReference type="Google" id="ProtNLM"/>
    </source>
</evidence>
<proteinExistence type="predicted"/>
<dbReference type="OrthoDB" id="1898221at2759"/>